<keyword evidence="1" id="KW-0812">Transmembrane</keyword>
<feature type="transmembrane region" description="Helical" evidence="1">
    <location>
        <begin position="21"/>
        <end position="39"/>
    </location>
</feature>
<dbReference type="EMBL" id="JBFNFH010000002">
    <property type="protein sequence ID" value="MFM1524323.1"/>
    <property type="molecule type" value="Genomic_DNA"/>
</dbReference>
<feature type="transmembrane region" description="Helical" evidence="1">
    <location>
        <begin position="118"/>
        <end position="142"/>
    </location>
</feature>
<reference evidence="2 3" key="1">
    <citation type="journal article" date="2024" name="Front. Microbiol.">
        <title>Pangenomic and biochemical analyses of Helcococcus ovis reveal widespread tetracycline resistance and a novel bacterial species, Helcococcus bovis.</title>
        <authorList>
            <person name="Cunha F."/>
            <person name="Zhai Y."/>
            <person name="Casaro S."/>
            <person name="Jones K.L."/>
            <person name="Hernandez M."/>
            <person name="Bisinotto R.S."/>
            <person name="Kariyawasam S."/>
            <person name="Brown M.B."/>
            <person name="Phillips A."/>
            <person name="Jeong K.C."/>
            <person name="Galvao K.N."/>
        </authorList>
    </citation>
    <scope>NUCLEOTIDE SEQUENCE [LARGE SCALE GENOMIC DNA]</scope>
    <source>
        <strain evidence="2 3">KG197</strain>
    </source>
</reference>
<dbReference type="Gene3D" id="1.10.1760.20">
    <property type="match status" value="1"/>
</dbReference>
<dbReference type="Proteomes" id="UP001629536">
    <property type="component" value="Unassembled WGS sequence"/>
</dbReference>
<keyword evidence="1" id="KW-1133">Transmembrane helix</keyword>
<dbReference type="RefSeq" id="WP_408105044.1">
    <property type="nucleotide sequence ID" value="NZ_JBFNFH010000002.1"/>
</dbReference>
<protein>
    <submittedName>
        <fullName evidence="2">ECF transporter S component</fullName>
    </submittedName>
</protein>
<name>A0ABW9F580_9FIRM</name>
<sequence length="187" mass="20468">MKNTSLGEIIQKDKSNKFTTVKITYMAIFVALGVMVNTLRVGMLSFGGFPIIISGFLLGPIPGFIVGGVTDIAAFIVRPSSYPFNILFSLTSALTGMIPVVIANLLGAKYPKYSLVKIFVGILIGQVLTSVVLVPIFSVWLYGRNSVILLMTKALTKQAISIPVYAVIIKILIDRFTKVIDFEKEFR</sequence>
<organism evidence="2 3">
    <name type="scientific">Helcococcus bovis</name>
    <dbReference type="NCBI Taxonomy" id="3153252"/>
    <lineage>
        <taxon>Bacteria</taxon>
        <taxon>Bacillati</taxon>
        <taxon>Bacillota</taxon>
        <taxon>Tissierellia</taxon>
        <taxon>Tissierellales</taxon>
        <taxon>Peptoniphilaceae</taxon>
        <taxon>Helcococcus</taxon>
    </lineage>
</organism>
<evidence type="ECO:0000313" key="3">
    <source>
        <dbReference type="Proteomes" id="UP001629536"/>
    </source>
</evidence>
<feature type="transmembrane region" description="Helical" evidence="1">
    <location>
        <begin position="51"/>
        <end position="77"/>
    </location>
</feature>
<keyword evidence="1" id="KW-0472">Membrane</keyword>
<keyword evidence="3" id="KW-1185">Reference proteome</keyword>
<accession>A0ABW9F580</accession>
<evidence type="ECO:0000313" key="2">
    <source>
        <dbReference type="EMBL" id="MFM1524323.1"/>
    </source>
</evidence>
<feature type="transmembrane region" description="Helical" evidence="1">
    <location>
        <begin position="84"/>
        <end position="106"/>
    </location>
</feature>
<dbReference type="InterPro" id="IPR024529">
    <property type="entry name" value="ECF_trnsprt_substrate-spec"/>
</dbReference>
<proteinExistence type="predicted"/>
<dbReference type="Pfam" id="PF12822">
    <property type="entry name" value="ECF_trnsprt"/>
    <property type="match status" value="1"/>
</dbReference>
<evidence type="ECO:0000256" key="1">
    <source>
        <dbReference type="SAM" id="Phobius"/>
    </source>
</evidence>
<comment type="caution">
    <text evidence="2">The sequence shown here is derived from an EMBL/GenBank/DDBJ whole genome shotgun (WGS) entry which is preliminary data.</text>
</comment>
<gene>
    <name evidence="2" type="ORF">ABGF40_01385</name>
</gene>
<feature type="transmembrane region" description="Helical" evidence="1">
    <location>
        <begin position="154"/>
        <end position="173"/>
    </location>
</feature>